<feature type="transmembrane region" description="Helical" evidence="9">
    <location>
        <begin position="148"/>
        <end position="167"/>
    </location>
</feature>
<keyword evidence="4 9" id="KW-1133">Transmembrane helix</keyword>
<dbReference type="Gene3D" id="1.20.5.110">
    <property type="match status" value="1"/>
</dbReference>
<evidence type="ECO:0000256" key="3">
    <source>
        <dbReference type="ARBA" id="ARBA00022692"/>
    </source>
</evidence>
<dbReference type="PANTHER" id="PTHR11537">
    <property type="entry name" value="VOLTAGE-GATED POTASSIUM CHANNEL"/>
    <property type="match status" value="1"/>
</dbReference>
<dbReference type="SUPFAM" id="SSF81324">
    <property type="entry name" value="Voltage-gated potassium channels"/>
    <property type="match status" value="1"/>
</dbReference>
<dbReference type="GO" id="GO:0005249">
    <property type="term" value="F:voltage-gated potassium channel activity"/>
    <property type="evidence" value="ECO:0007669"/>
    <property type="project" value="InterPro"/>
</dbReference>
<evidence type="ECO:0000256" key="2">
    <source>
        <dbReference type="ARBA" id="ARBA00022448"/>
    </source>
</evidence>
<evidence type="ECO:0000256" key="4">
    <source>
        <dbReference type="ARBA" id="ARBA00022989"/>
    </source>
</evidence>
<dbReference type="EMBL" id="CAFBIZ010000111">
    <property type="protein sequence ID" value="CAB4850158.1"/>
    <property type="molecule type" value="Genomic_DNA"/>
</dbReference>
<proteinExistence type="predicted"/>
<feature type="transmembrane region" description="Helical" evidence="9">
    <location>
        <begin position="77"/>
        <end position="101"/>
    </location>
</feature>
<evidence type="ECO:0000313" key="11">
    <source>
        <dbReference type="EMBL" id="CAB4850158.1"/>
    </source>
</evidence>
<dbReference type="InterPro" id="IPR028325">
    <property type="entry name" value="VG_K_chnl"/>
</dbReference>
<organism evidence="12">
    <name type="scientific">freshwater metagenome</name>
    <dbReference type="NCBI Taxonomy" id="449393"/>
    <lineage>
        <taxon>unclassified sequences</taxon>
        <taxon>metagenomes</taxon>
        <taxon>ecological metagenomes</taxon>
    </lineage>
</organism>
<dbReference type="GO" id="GO:0001508">
    <property type="term" value="P:action potential"/>
    <property type="evidence" value="ECO:0007669"/>
    <property type="project" value="TreeGrafter"/>
</dbReference>
<dbReference type="EMBL" id="CAFBND010000004">
    <property type="protein sequence ID" value="CAB4926164.1"/>
    <property type="molecule type" value="Genomic_DNA"/>
</dbReference>
<keyword evidence="2" id="KW-0813">Transport</keyword>
<dbReference type="EMBL" id="CAFBPU010000005">
    <property type="protein sequence ID" value="CAB5022901.1"/>
    <property type="molecule type" value="Genomic_DNA"/>
</dbReference>
<gene>
    <name evidence="11" type="ORF">UFOPK3268_00942</name>
    <name evidence="12" type="ORF">UFOPK3752_00140</name>
    <name evidence="13" type="ORF">UFOPK4150_00356</name>
</gene>
<dbReference type="Gene3D" id="1.10.287.70">
    <property type="match status" value="1"/>
</dbReference>
<evidence type="ECO:0000313" key="13">
    <source>
        <dbReference type="EMBL" id="CAB5022901.1"/>
    </source>
</evidence>
<dbReference type="PRINTS" id="PR00169">
    <property type="entry name" value="KCHANNEL"/>
</dbReference>
<dbReference type="GO" id="GO:0008076">
    <property type="term" value="C:voltage-gated potassium channel complex"/>
    <property type="evidence" value="ECO:0007669"/>
    <property type="project" value="InterPro"/>
</dbReference>
<dbReference type="PANTHER" id="PTHR11537:SF254">
    <property type="entry name" value="POTASSIUM VOLTAGE-GATED CHANNEL PROTEIN SHAB"/>
    <property type="match status" value="1"/>
</dbReference>
<dbReference type="Pfam" id="PF07885">
    <property type="entry name" value="Ion_trans_2"/>
    <property type="match status" value="1"/>
</dbReference>
<feature type="transmembrane region" description="Helical" evidence="9">
    <location>
        <begin position="174"/>
        <end position="194"/>
    </location>
</feature>
<keyword evidence="7" id="KW-0407">Ion channel</keyword>
<feature type="transmembrane region" description="Helical" evidence="9">
    <location>
        <begin position="113"/>
        <end position="133"/>
    </location>
</feature>
<keyword evidence="6 9" id="KW-0472">Membrane</keyword>
<reference evidence="12" key="1">
    <citation type="submission" date="2020-05" db="EMBL/GenBank/DDBJ databases">
        <authorList>
            <person name="Chiriac C."/>
            <person name="Salcher M."/>
            <person name="Ghai R."/>
            <person name="Kavagutti S V."/>
        </authorList>
    </citation>
    <scope>NUCLEOTIDE SEQUENCE</scope>
</reference>
<dbReference type="InterPro" id="IPR013099">
    <property type="entry name" value="K_chnl_dom"/>
</dbReference>
<evidence type="ECO:0000256" key="9">
    <source>
        <dbReference type="SAM" id="Phobius"/>
    </source>
</evidence>
<feature type="domain" description="Potassium channel" evidence="10">
    <location>
        <begin position="119"/>
        <end position="197"/>
    </location>
</feature>
<evidence type="ECO:0000256" key="6">
    <source>
        <dbReference type="ARBA" id="ARBA00023136"/>
    </source>
</evidence>
<keyword evidence="5" id="KW-0406">Ion transport</keyword>
<dbReference type="AlphaFoldDB" id="A0A6J7I663"/>
<evidence type="ECO:0000256" key="8">
    <source>
        <dbReference type="SAM" id="MobiDB-lite"/>
    </source>
</evidence>
<comment type="subcellular location">
    <subcellularLocation>
        <location evidence="1">Membrane</location>
        <topology evidence="1">Multi-pass membrane protein</topology>
    </subcellularLocation>
</comment>
<evidence type="ECO:0000256" key="1">
    <source>
        <dbReference type="ARBA" id="ARBA00004141"/>
    </source>
</evidence>
<sequence>MDAAERSRRREIYERRSAFPVFLFGVAFLVGLIEAISRDDVASGQRLMAIGWLGFAVDFVYRWVLDDRPRTFARRNWFAILAVIVPFFKILLIGYVFLRLATGRQRLSRRVQVYAAYLTVLVVAFGAAIVLGLERNYTGSNIHTYGQAIWWACVTVTTVGFGDYAPVSAAGRMVATVMLVNGVVLISVVTATIASRFVSEPAGVTGEAQAVTTLAEIDRRLERIEAALAGVPARDPSDPLTRGDALNSASDADPTVFPARGE</sequence>
<name>A0A6J7I663_9ZZZZ</name>
<feature type="region of interest" description="Disordered" evidence="8">
    <location>
        <begin position="232"/>
        <end position="262"/>
    </location>
</feature>
<keyword evidence="3 9" id="KW-0812">Transmembrane</keyword>
<evidence type="ECO:0000256" key="5">
    <source>
        <dbReference type="ARBA" id="ARBA00023065"/>
    </source>
</evidence>
<accession>A0A6J7I663</accession>
<protein>
    <submittedName>
        <fullName evidence="12">Unannotated protein</fullName>
    </submittedName>
</protein>
<evidence type="ECO:0000313" key="12">
    <source>
        <dbReference type="EMBL" id="CAB4926164.1"/>
    </source>
</evidence>
<evidence type="ECO:0000256" key="7">
    <source>
        <dbReference type="ARBA" id="ARBA00023303"/>
    </source>
</evidence>
<evidence type="ECO:0000259" key="10">
    <source>
        <dbReference type="Pfam" id="PF07885"/>
    </source>
</evidence>
<feature type="transmembrane region" description="Helical" evidence="9">
    <location>
        <begin position="17"/>
        <end position="35"/>
    </location>
</feature>